<dbReference type="SUPFAM" id="SSF52540">
    <property type="entry name" value="P-loop containing nucleoside triphosphate hydrolases"/>
    <property type="match status" value="1"/>
</dbReference>
<evidence type="ECO:0000259" key="1">
    <source>
        <dbReference type="Pfam" id="PF20720"/>
    </source>
</evidence>
<accession>A0A366AVY2</accession>
<dbReference type="InterPro" id="IPR027417">
    <property type="entry name" value="P-loop_NTPase"/>
</dbReference>
<dbReference type="EMBL" id="QNUX01000018">
    <property type="protein sequence ID" value="RBN49039.1"/>
    <property type="molecule type" value="Genomic_DNA"/>
</dbReference>
<evidence type="ECO:0000313" key="2">
    <source>
        <dbReference type="EMBL" id="RBN49039.1"/>
    </source>
</evidence>
<dbReference type="InterPro" id="IPR049050">
    <property type="entry name" value="nSTAND3"/>
</dbReference>
<evidence type="ECO:0000313" key="3">
    <source>
        <dbReference type="Proteomes" id="UP000253676"/>
    </source>
</evidence>
<gene>
    <name evidence="2" type="ORF">DR980_15475</name>
</gene>
<dbReference type="Proteomes" id="UP000253676">
    <property type="component" value="Unassembled WGS sequence"/>
</dbReference>
<keyword evidence="3" id="KW-1185">Reference proteome</keyword>
<comment type="caution">
    <text evidence="2">The sequence shown here is derived from an EMBL/GenBank/DDBJ whole genome shotgun (WGS) entry which is preliminary data.</text>
</comment>
<dbReference type="Pfam" id="PF20720">
    <property type="entry name" value="nSTAND3"/>
    <property type="match status" value="1"/>
</dbReference>
<sequence length="1374" mass="160859">MTNQEKGSSFEKITHDFFMFLFKQLKIQVNNNWIQKAGFQHGFDVGFEVAILNNAFFKRGIYIECKNYEKSILEQAHLLTKVMQFDRSAYEKKDSIFIFLSPKIDLSKCTQDSNPKHLEDYFNKINPFKIIILTPNNKIKEILSLNEEIFCKVYKGEVYAKMDSDTHNSILDYFEKLLYSKGEIPNFKLSQKRKEYLEQASVSKSKLYISRKLKTNKFSFSFQDKNLLDVIKTNSLVLLLGEPGSGKTTELINVSKYFEKNISKFEITPIFVSLSSIKKFDTLDDLLPADWALNKKIVLLLDALDEFEFKNGLNKVIENLLAYKDISFKIIVSCRTYAYNDELKSLEPAAFYLDNFNSDQSFELLNKKYNIPLSKFNKISRSNFKDILQDPFMLNMFGKYYENHKKLPVSISSIYNDIKEELPQDDLEVYKILSLVLELTKQTSVDKKQLKDLFGIKYKKLAKLGLIENSFDKSSFKFIHKNYQEYFAAAAISELSFEQILSFISIQGIEKTHPTLFNTITFLINILEDDKYDSLIEWLSVNNPELLIKADKSRTVNFRVKVFQDYFKSECIEKTFWISSGTFSIKEIAEFGDCEDNFDYLVSFIAGPNNHFRAVISALELLSYFTIPEHKKENLKTLFFNFLTSPKKSEMVKSHVLDCIADQKLCEQDPKYLNKIFELFKQETNKQLNRSLLSLIEYRKEIDTFFWFIKQEFLLEKGYNERAVKDEVIRGTSWVLEELILRLEKSSHFITLAKYYFDDEKDDYSSNDFIEKLINRCLYFEDREKSFLTELLTSLLDTTKFYLREDALKTLILKLKPSSQLEAFDCLISRFSFDRVGHFLASITNEDTIELIINKFSDGSMEVSNLDYYRNIMANHGKRSLAEHFNNNMLEKGFKFNESLLTDKEYDELVAKFKSLPQQNFDLLFHKSELISRIKSLFEQHGSSISSEMIRKIETDWYRKNGHASKGDIAISLLRRLIHQQGTEVKFEDIEPILEDEATLINEIKSQIGALNDTHNNFSISSEQQNRLNQWCQKASKEIRFHKILRYVTADRYGALEDYPKLKTVLFFIIKFNFDLPQEFLLNCIEFVDVNNSNEGDDRLDWLKRKINDDPIFNQRIIDNINTKNLVFLPLNIHIQYALDHNLSAAFTKIREHFLMPDYNYNIEKKLELYVNLTKDFELLKNLCLDVTSHKCWSSLKILMDLKIEQAFCRQKASEYLETEIQDEKNYYSSTALSILFELNSISAVRYVSSFLNKNKLPSLNQASYANYTAVEDFNILKTLFDKIYTGDSDEIGFSGLGNFIFAYVSNLSKTKHSYDLVQAELMSIKLWAEEQNLDHELFHINQLIDKSKNRYINAQSKALNFNEALQKVEQILK</sequence>
<feature type="domain" description="Novel STAND NTPase 3" evidence="1">
    <location>
        <begin position="226"/>
        <end position="356"/>
    </location>
</feature>
<organism evidence="2 3">
    <name type="scientific">Flavobacterium psychrolimnae</name>
    <dbReference type="NCBI Taxonomy" id="249351"/>
    <lineage>
        <taxon>Bacteria</taxon>
        <taxon>Pseudomonadati</taxon>
        <taxon>Bacteroidota</taxon>
        <taxon>Flavobacteriia</taxon>
        <taxon>Flavobacteriales</taxon>
        <taxon>Flavobacteriaceae</taxon>
        <taxon>Flavobacterium</taxon>
    </lineage>
</organism>
<protein>
    <recommendedName>
        <fullName evidence="1">Novel STAND NTPase 3 domain-containing protein</fullName>
    </recommendedName>
</protein>
<reference evidence="2 3" key="1">
    <citation type="submission" date="2018-07" db="EMBL/GenBank/DDBJ databases">
        <title>Complete genome sequence of Flavobacterium psychrolimnae LMG 22018.</title>
        <authorList>
            <person name="Kim D.-U."/>
        </authorList>
    </citation>
    <scope>NUCLEOTIDE SEQUENCE [LARGE SCALE GENOMIC DNA]</scope>
    <source>
        <strain evidence="2 3">LMG 22018</strain>
    </source>
</reference>
<name>A0A366AVY2_9FLAO</name>
<proteinExistence type="predicted"/>